<organism evidence="4 5">
    <name type="scientific">Actinokineospora bangkokensis</name>
    <dbReference type="NCBI Taxonomy" id="1193682"/>
    <lineage>
        <taxon>Bacteria</taxon>
        <taxon>Bacillati</taxon>
        <taxon>Actinomycetota</taxon>
        <taxon>Actinomycetes</taxon>
        <taxon>Pseudonocardiales</taxon>
        <taxon>Pseudonocardiaceae</taxon>
        <taxon>Actinokineospora</taxon>
    </lineage>
</organism>
<dbReference type="InterPro" id="IPR050267">
    <property type="entry name" value="Anti-sigma-factor_SerPK"/>
</dbReference>
<dbReference type="PANTHER" id="PTHR35526:SF3">
    <property type="entry name" value="ANTI-SIGMA-F FACTOR RSBW"/>
    <property type="match status" value="1"/>
</dbReference>
<feature type="compositionally biased region" description="Basic and acidic residues" evidence="2">
    <location>
        <begin position="1"/>
        <end position="11"/>
    </location>
</feature>
<evidence type="ECO:0000259" key="3">
    <source>
        <dbReference type="Pfam" id="PF13581"/>
    </source>
</evidence>
<feature type="region of interest" description="Disordered" evidence="2">
    <location>
        <begin position="1"/>
        <end position="26"/>
    </location>
</feature>
<evidence type="ECO:0000313" key="5">
    <source>
        <dbReference type="Proteomes" id="UP000186040"/>
    </source>
</evidence>
<evidence type="ECO:0000256" key="2">
    <source>
        <dbReference type="SAM" id="MobiDB-lite"/>
    </source>
</evidence>
<dbReference type="STRING" id="1193682.BJP25_22810"/>
<dbReference type="Pfam" id="PF13581">
    <property type="entry name" value="HATPase_c_2"/>
    <property type="match status" value="1"/>
</dbReference>
<dbReference type="OrthoDB" id="5184914at2"/>
<gene>
    <name evidence="4" type="ORF">BJP25_22810</name>
</gene>
<evidence type="ECO:0000313" key="4">
    <source>
        <dbReference type="EMBL" id="OLR92166.1"/>
    </source>
</evidence>
<keyword evidence="1" id="KW-0723">Serine/threonine-protein kinase</keyword>
<feature type="domain" description="Histidine kinase/HSP90-like ATPase" evidence="3">
    <location>
        <begin position="34"/>
        <end position="145"/>
    </location>
</feature>
<dbReference type="Proteomes" id="UP000186040">
    <property type="component" value="Unassembled WGS sequence"/>
</dbReference>
<evidence type="ECO:0000256" key="1">
    <source>
        <dbReference type="ARBA" id="ARBA00022527"/>
    </source>
</evidence>
<comment type="caution">
    <text evidence="4">The sequence shown here is derived from an EMBL/GenBank/DDBJ whole genome shotgun (WGS) entry which is preliminary data.</text>
</comment>
<dbReference type="SUPFAM" id="SSF55874">
    <property type="entry name" value="ATPase domain of HSP90 chaperone/DNA topoisomerase II/histidine kinase"/>
    <property type="match status" value="1"/>
</dbReference>
<name>A0A1Q9LJF4_9PSEU</name>
<keyword evidence="1" id="KW-0808">Transferase</keyword>
<dbReference type="EMBL" id="MKQR01000017">
    <property type="protein sequence ID" value="OLR92166.1"/>
    <property type="molecule type" value="Genomic_DNA"/>
</dbReference>
<sequence length="154" mass="15988">MIDAHTPDAEHPGTGGVAGADPAAGDPRVLSVTLPAEAGQLPGLRRRLGGWLTGRGVPDDLRDDVVLACDEAVANAVEHGYRGAVGMVGMTASVLPDSVTLVVVDHGEWRRAAPGEHRGWGLPMIEGLADRVDLVHANGRTTLTAHFTRRPAGG</sequence>
<protein>
    <recommendedName>
        <fullName evidence="3">Histidine kinase/HSP90-like ATPase domain-containing protein</fullName>
    </recommendedName>
</protein>
<dbReference type="RefSeq" id="WP_075976055.1">
    <property type="nucleotide sequence ID" value="NZ_MKQR01000017.1"/>
</dbReference>
<dbReference type="Gene3D" id="3.30.565.10">
    <property type="entry name" value="Histidine kinase-like ATPase, C-terminal domain"/>
    <property type="match status" value="1"/>
</dbReference>
<dbReference type="PANTHER" id="PTHR35526">
    <property type="entry name" value="ANTI-SIGMA-F FACTOR RSBW-RELATED"/>
    <property type="match status" value="1"/>
</dbReference>
<dbReference type="InterPro" id="IPR003594">
    <property type="entry name" value="HATPase_dom"/>
</dbReference>
<dbReference type="AlphaFoldDB" id="A0A1Q9LJF4"/>
<keyword evidence="1" id="KW-0418">Kinase</keyword>
<dbReference type="InterPro" id="IPR036890">
    <property type="entry name" value="HATPase_C_sf"/>
</dbReference>
<keyword evidence="5" id="KW-1185">Reference proteome</keyword>
<reference evidence="4 5" key="1">
    <citation type="submission" date="2016-10" db="EMBL/GenBank/DDBJ databases">
        <title>The Draft Genome Sequence of Actinokineospora bangkokensis 44EHWT reveals the biosynthetic pathway of antifungal compounds Thailandins with unusual extender unit butylmalonyl-CoA.</title>
        <authorList>
            <person name="Greule A."/>
            <person name="Intra B."/>
            <person name="Flemming S."/>
            <person name="Rommel M.G."/>
            <person name="Panbangred W."/>
            <person name="Bechthold A."/>
        </authorList>
    </citation>
    <scope>NUCLEOTIDE SEQUENCE [LARGE SCALE GENOMIC DNA]</scope>
    <source>
        <strain evidence="4 5">44EHW</strain>
    </source>
</reference>
<proteinExistence type="predicted"/>
<accession>A0A1Q9LJF4</accession>
<dbReference type="CDD" id="cd16936">
    <property type="entry name" value="HATPase_RsbW-like"/>
    <property type="match status" value="1"/>
</dbReference>
<dbReference type="GO" id="GO:0004674">
    <property type="term" value="F:protein serine/threonine kinase activity"/>
    <property type="evidence" value="ECO:0007669"/>
    <property type="project" value="UniProtKB-KW"/>
</dbReference>